<keyword evidence="1" id="KW-0812">Transmembrane</keyword>
<keyword evidence="3" id="KW-1185">Reference proteome</keyword>
<comment type="caution">
    <text evidence="2">The sequence shown here is derived from an EMBL/GenBank/DDBJ whole genome shotgun (WGS) entry which is preliminary data.</text>
</comment>
<evidence type="ECO:0000313" key="3">
    <source>
        <dbReference type="Proteomes" id="UP000295773"/>
    </source>
</evidence>
<dbReference type="AlphaFoldDB" id="A0A4R3SWA3"/>
<gene>
    <name evidence="2" type="ORF">EDD61_13110</name>
</gene>
<reference evidence="2 3" key="1">
    <citation type="submission" date="2019-03" db="EMBL/GenBank/DDBJ databases">
        <title>Genomic Encyclopedia of Type Strains, Phase IV (KMG-IV): sequencing the most valuable type-strain genomes for metagenomic binning, comparative biology and taxonomic classification.</title>
        <authorList>
            <person name="Goeker M."/>
        </authorList>
    </citation>
    <scope>NUCLEOTIDE SEQUENCE [LARGE SCALE GENOMIC DNA]</scope>
    <source>
        <strain evidence="2 3">DSM 29481</strain>
    </source>
</reference>
<protein>
    <recommendedName>
        <fullName evidence="4">ABC-2 family transporter</fullName>
    </recommendedName>
</protein>
<dbReference type="EMBL" id="SMBP01000031">
    <property type="protein sequence ID" value="TCU52844.1"/>
    <property type="molecule type" value="Genomic_DNA"/>
</dbReference>
<organism evidence="2 3">
    <name type="scientific">Longicatena caecimuris</name>
    <dbReference type="NCBI Taxonomy" id="1796635"/>
    <lineage>
        <taxon>Bacteria</taxon>
        <taxon>Bacillati</taxon>
        <taxon>Bacillota</taxon>
        <taxon>Erysipelotrichia</taxon>
        <taxon>Erysipelotrichales</taxon>
        <taxon>Erysipelotrichaceae</taxon>
        <taxon>Longicatena</taxon>
    </lineage>
</organism>
<keyword evidence="1" id="KW-0472">Membrane</keyword>
<evidence type="ECO:0008006" key="4">
    <source>
        <dbReference type="Google" id="ProtNLM"/>
    </source>
</evidence>
<sequence>MFIFIYLVKNMLYFELKKIFTNRRILICMVVLLIGVHLFSGYQSLQQEWTASEYKQLHERLDQLPTQDRMAFLKESFDKSEYHLRVNDTQADVSYYTDTYGLAWMEAIQKQKNEVFFSRQVLKQVEKEEQNRIGYDRFRKGIKKQYALNHKVSIFQKKEDPFVGQRAVKTMDAYETLNITMPASIKGSYGIEQLLSQSYLDIALLLFLVFLFYEYVVREEEHQQLSYMQLTKHGRLAYYMIKIVALWFTCSFFIFLTSFTLWIQESLLYGFVDLSACIQSIPFCMRITKAYSIL</sequence>
<proteinExistence type="predicted"/>
<accession>A0A4R3SWA3</accession>
<evidence type="ECO:0000256" key="1">
    <source>
        <dbReference type="SAM" id="Phobius"/>
    </source>
</evidence>
<feature type="transmembrane region" description="Helical" evidence="1">
    <location>
        <begin position="198"/>
        <end position="216"/>
    </location>
</feature>
<feature type="transmembrane region" description="Helical" evidence="1">
    <location>
        <begin position="236"/>
        <end position="261"/>
    </location>
</feature>
<name>A0A4R3SWA3_9FIRM</name>
<evidence type="ECO:0000313" key="2">
    <source>
        <dbReference type="EMBL" id="TCU52844.1"/>
    </source>
</evidence>
<keyword evidence="1" id="KW-1133">Transmembrane helix</keyword>
<dbReference type="Proteomes" id="UP000295773">
    <property type="component" value="Unassembled WGS sequence"/>
</dbReference>